<sequence length="162" mass="19479">MRFEDKLLRWRKFAEICSKFSSETFYDYPLLSALQTSEIETELEEIVSQFFVENLEMSGQPYKGKKGTFYFNDERNIEGYENDDMRFQIIYRDRKEYLEEKEEIIRGLQSDPEETEEAEIYAFITSVMEFTLSSFLRIRSKSGEPDCLNRKRCFLSLKFSKF</sequence>
<evidence type="ECO:0000313" key="1">
    <source>
        <dbReference type="EMBL" id="AWR98727.1"/>
    </source>
</evidence>
<protein>
    <submittedName>
        <fullName evidence="1">Uncharacterized protein</fullName>
    </submittedName>
</protein>
<dbReference type="KEGG" id="mhk:DFR87_02395"/>
<keyword evidence="2" id="KW-1185">Reference proteome</keyword>
<proteinExistence type="predicted"/>
<organism evidence="1 2">
    <name type="scientific">Metallosphaera hakonensis JCM 8857 = DSM 7519</name>
    <dbReference type="NCBI Taxonomy" id="1293036"/>
    <lineage>
        <taxon>Archaea</taxon>
        <taxon>Thermoproteota</taxon>
        <taxon>Thermoprotei</taxon>
        <taxon>Sulfolobales</taxon>
        <taxon>Sulfolobaceae</taxon>
        <taxon>Metallosphaera</taxon>
    </lineage>
</organism>
<dbReference type="GeneID" id="36834155"/>
<reference evidence="1 2" key="1">
    <citation type="submission" date="2018-05" db="EMBL/GenBank/DDBJ databases">
        <title>Complete Genome Sequences of Extremely Thermoacidophilic, Metal-Mobilizing Type-Strain Members of the Archaeal Family Sulfolobaceae: Acidianus brierleyi DSM-1651T, Acidianus sulfidivorans DSM-18786T, Metallosphaera hakonensis DSM-7519T, and Metallosphaera prunae DSM-10039T.</title>
        <authorList>
            <person name="Counts J.A."/>
            <person name="Kelly R.M."/>
        </authorList>
    </citation>
    <scope>NUCLEOTIDE SEQUENCE [LARGE SCALE GENOMIC DNA]</scope>
    <source>
        <strain evidence="1 2">HO1-1</strain>
    </source>
</reference>
<accession>A0A2U9IRW0</accession>
<evidence type="ECO:0000313" key="2">
    <source>
        <dbReference type="Proteomes" id="UP000247586"/>
    </source>
</evidence>
<reference evidence="2" key="3">
    <citation type="submission" date="2020-03" db="EMBL/GenBank/DDBJ databases">
        <title>Sequencing and Assembly of Multiple Reported Metal-Biooxidizing Members of the Extremely Thermoacidophilic Archaeal Family Sulfolobaceae.</title>
        <authorList>
            <person name="Counts J.A."/>
            <person name="Kelly R.M."/>
        </authorList>
    </citation>
    <scope>NUCLEOTIDE SEQUENCE [LARGE SCALE GENOMIC DNA]</scope>
    <source>
        <strain evidence="2">HO1-1</strain>
    </source>
</reference>
<reference evidence="2" key="2">
    <citation type="submission" date="2020-03" db="EMBL/GenBank/DDBJ databases">
        <title>Complete Genome Sequences of Extremely Thermoacidophilic, Metal-Mobilizing Type-Strain Members of the Archaeal Family Sulfolobaceae: Acidianus brierleyi DSM-1651T, Acidianus sulfidivorans DSM-18786T, Metallosphaera hakonensis DSM-7519T, and Metallosphaera prunae DSM-10039T.</title>
        <authorList>
            <person name="Counts J.A."/>
            <person name="Kelly R.M."/>
        </authorList>
    </citation>
    <scope>NUCLEOTIDE SEQUENCE [LARGE SCALE GENOMIC DNA]</scope>
    <source>
        <strain evidence="2">HO1-1</strain>
    </source>
</reference>
<gene>
    <name evidence="1" type="ORF">DFR87_02395</name>
</gene>
<dbReference type="OrthoDB" id="33468at2157"/>
<dbReference type="AlphaFoldDB" id="A0A2U9IRW0"/>
<name>A0A2U9IRW0_9CREN</name>
<dbReference type="EMBL" id="CP029287">
    <property type="protein sequence ID" value="AWR98727.1"/>
    <property type="molecule type" value="Genomic_DNA"/>
</dbReference>
<dbReference type="RefSeq" id="WP_054836626.1">
    <property type="nucleotide sequence ID" value="NZ_BBBA01000007.1"/>
</dbReference>
<dbReference type="Proteomes" id="UP000247586">
    <property type="component" value="Chromosome"/>
</dbReference>